<dbReference type="PANTHER" id="PTHR10721:SF1">
    <property type="entry name" value="MITOCHONDRIAL IMPORT INNER MEMBRANE TRANSLOCASE SUBUNIT TIM44"/>
    <property type="match status" value="1"/>
</dbReference>
<feature type="region of interest" description="Disordered" evidence="7">
    <location>
        <begin position="242"/>
        <end position="286"/>
    </location>
</feature>
<sequence length="497" mass="55606">MPRGREALEDLLWTSAFRVETGPLAGDDGDGQASSSVVVTDAVFDRLVETVREEAAFDEWSLESAIMVMVGNVISADGSPPVYSNQHRSGEGSISCFSKEAMDGLVDILQKRLLRLLVMEQVRKDAENDPALKKALDDMDKTKTRVSDTGEQLRTRAEAQEARMRAMRQHMSNAQQRTKNLFEELRKQMPHGKAEEEEEVKPSRLSQLHVPDWMKTAGESAKQVGVKALDRTTAFVNMMTKESKEGTAKRQEEFYRSQEAARQAAKDEAIREAAAEDPNAEPIPEHPHANALVVSDKQRSTWERFGFNTSDSEDSKFLGGFFENPMLDRVFGETEIAQSIREMKETDPHFRLSQLVEDVENVVAPSIIRWFLEGDAEDLKLHCGEAAFAAVNASIDARRNQKLSLDPTILQGPEDLELKGAKSGGEVDSPCFIFTFSTQQINCLRNEAGEVVEGAIDDIRQVFYAMAVQKHPEPNTTGLKFPWRMQEIAILGNQPCW</sequence>
<dbReference type="OrthoDB" id="10265990at2759"/>
<evidence type="ECO:0000256" key="3">
    <source>
        <dbReference type="ARBA" id="ARBA00022792"/>
    </source>
</evidence>
<comment type="subcellular location">
    <subcellularLocation>
        <location evidence="1">Mitochondrion inner membrane</location>
    </subcellularLocation>
</comment>
<dbReference type="GO" id="GO:0051087">
    <property type="term" value="F:protein-folding chaperone binding"/>
    <property type="evidence" value="ECO:0007669"/>
    <property type="project" value="TreeGrafter"/>
</dbReference>
<dbReference type="InterPro" id="IPR007379">
    <property type="entry name" value="Tim44-like_dom"/>
</dbReference>
<evidence type="ECO:0000259" key="8">
    <source>
        <dbReference type="SMART" id="SM00978"/>
    </source>
</evidence>
<dbReference type="RefSeq" id="XP_002773832.1">
    <property type="nucleotide sequence ID" value="XM_002773786.1"/>
</dbReference>
<name>C5LCG5_PERM5</name>
<evidence type="ECO:0000313" key="10">
    <source>
        <dbReference type="Proteomes" id="UP000007800"/>
    </source>
</evidence>
<evidence type="ECO:0000256" key="1">
    <source>
        <dbReference type="ARBA" id="ARBA00004273"/>
    </source>
</evidence>
<dbReference type="InterPro" id="IPR032710">
    <property type="entry name" value="NTF2-like_dom_sf"/>
</dbReference>
<evidence type="ECO:0000256" key="5">
    <source>
        <dbReference type="ARBA" id="ARBA00023128"/>
    </source>
</evidence>
<dbReference type="AlphaFoldDB" id="C5LCG5"/>
<protein>
    <recommendedName>
        <fullName evidence="8">Tim44-like domain-containing protein</fullName>
    </recommendedName>
</protein>
<feature type="compositionally biased region" description="Basic and acidic residues" evidence="7">
    <location>
        <begin position="264"/>
        <end position="274"/>
    </location>
</feature>
<dbReference type="GeneID" id="9042623"/>
<proteinExistence type="inferred from homology"/>
<keyword evidence="6" id="KW-0472">Membrane</keyword>
<keyword evidence="10" id="KW-1185">Reference proteome</keyword>
<comment type="similarity">
    <text evidence="2">Belongs to the Tim44 family.</text>
</comment>
<dbReference type="GO" id="GO:0030150">
    <property type="term" value="P:protein import into mitochondrial matrix"/>
    <property type="evidence" value="ECO:0007669"/>
    <property type="project" value="TreeGrafter"/>
</dbReference>
<dbReference type="Pfam" id="PF04280">
    <property type="entry name" value="Tim44"/>
    <property type="match status" value="1"/>
</dbReference>
<dbReference type="Proteomes" id="UP000007800">
    <property type="component" value="Unassembled WGS sequence"/>
</dbReference>
<reference evidence="9 10" key="1">
    <citation type="submission" date="2008-07" db="EMBL/GenBank/DDBJ databases">
        <authorList>
            <person name="El-Sayed N."/>
            <person name="Caler E."/>
            <person name="Inman J."/>
            <person name="Amedeo P."/>
            <person name="Hass B."/>
            <person name="Wortman J."/>
        </authorList>
    </citation>
    <scope>NUCLEOTIDE SEQUENCE [LARGE SCALE GENOMIC DNA]</scope>
    <source>
        <strain evidence="10">ATCC 50983 / TXsc</strain>
    </source>
</reference>
<keyword evidence="3" id="KW-0999">Mitochondrion inner membrane</keyword>
<gene>
    <name evidence="9" type="ORF">Pmar_PMAR011676</name>
</gene>
<evidence type="ECO:0000256" key="2">
    <source>
        <dbReference type="ARBA" id="ARBA00009597"/>
    </source>
</evidence>
<keyword evidence="4" id="KW-0809">Transit peptide</keyword>
<dbReference type="GO" id="GO:0005743">
    <property type="term" value="C:mitochondrial inner membrane"/>
    <property type="evidence" value="ECO:0007669"/>
    <property type="project" value="UniProtKB-SubCell"/>
</dbReference>
<feature type="domain" description="Tim44-like" evidence="8">
    <location>
        <begin position="336"/>
        <end position="490"/>
    </location>
</feature>
<dbReference type="PANTHER" id="PTHR10721">
    <property type="entry name" value="MITOCHONDRIAL IMPORT INNER MEMBRANE TRANSLOCASE SUBUNIT TIM44"/>
    <property type="match status" value="1"/>
</dbReference>
<organism evidence="10">
    <name type="scientific">Perkinsus marinus (strain ATCC 50983 / TXsc)</name>
    <dbReference type="NCBI Taxonomy" id="423536"/>
    <lineage>
        <taxon>Eukaryota</taxon>
        <taxon>Sar</taxon>
        <taxon>Alveolata</taxon>
        <taxon>Perkinsozoa</taxon>
        <taxon>Perkinsea</taxon>
        <taxon>Perkinsida</taxon>
        <taxon>Perkinsidae</taxon>
        <taxon>Perkinsus</taxon>
    </lineage>
</organism>
<dbReference type="SMART" id="SM00978">
    <property type="entry name" value="Tim44"/>
    <property type="match status" value="1"/>
</dbReference>
<evidence type="ECO:0000313" key="9">
    <source>
        <dbReference type="EMBL" id="EER05648.1"/>
    </source>
</evidence>
<feature type="compositionally biased region" description="Basic and acidic residues" evidence="7">
    <location>
        <begin position="242"/>
        <end position="256"/>
    </location>
</feature>
<keyword evidence="5" id="KW-0496">Mitochondrion</keyword>
<dbReference type="InParanoid" id="C5LCG5"/>
<dbReference type="SUPFAM" id="SSF54427">
    <property type="entry name" value="NTF2-like"/>
    <property type="match status" value="1"/>
</dbReference>
<dbReference type="EMBL" id="GG680918">
    <property type="protein sequence ID" value="EER05648.1"/>
    <property type="molecule type" value="Genomic_DNA"/>
</dbReference>
<dbReference type="Gene3D" id="3.10.450.240">
    <property type="match status" value="1"/>
</dbReference>
<evidence type="ECO:0000256" key="4">
    <source>
        <dbReference type="ARBA" id="ARBA00022946"/>
    </source>
</evidence>
<dbReference type="InterPro" id="IPR039544">
    <property type="entry name" value="Tim44-like"/>
</dbReference>
<accession>C5LCG5</accession>
<evidence type="ECO:0000256" key="6">
    <source>
        <dbReference type="ARBA" id="ARBA00023136"/>
    </source>
</evidence>
<evidence type="ECO:0000256" key="7">
    <source>
        <dbReference type="SAM" id="MobiDB-lite"/>
    </source>
</evidence>